<evidence type="ECO:0000256" key="1">
    <source>
        <dbReference type="ARBA" id="ARBA00023125"/>
    </source>
</evidence>
<dbReference type="SUPFAM" id="SSF46689">
    <property type="entry name" value="Homeodomain-like"/>
    <property type="match status" value="1"/>
</dbReference>
<dbReference type="Proteomes" id="UP000199690">
    <property type="component" value="Unassembled WGS sequence"/>
</dbReference>
<protein>
    <submittedName>
        <fullName evidence="4">Transcriptional regulator, TetR family</fullName>
    </submittedName>
</protein>
<reference evidence="4" key="2">
    <citation type="submission" date="2016-10" db="EMBL/GenBank/DDBJ databases">
        <authorList>
            <person name="de Groot N.N."/>
        </authorList>
    </citation>
    <scope>NUCLEOTIDE SEQUENCE [LARGE SCALE GENOMIC DNA]</scope>
    <source>
        <strain evidence="4">ATCC 20501</strain>
    </source>
</reference>
<reference evidence="6 7" key="1">
    <citation type="submission" date="2016-10" db="EMBL/GenBank/DDBJ databases">
        <authorList>
            <person name="Varghese N."/>
            <person name="Submissions S."/>
        </authorList>
    </citation>
    <scope>NUCLEOTIDE SEQUENCE [LARGE SCALE GENOMIC DNA]</scope>
    <source>
        <strain evidence="7">ATCC 20501</strain>
        <strain evidence="5 6">CGMCC 4.3529</strain>
    </source>
</reference>
<feature type="domain" description="HTH tetR-type" evidence="3">
    <location>
        <begin position="14"/>
        <end position="74"/>
    </location>
</feature>
<dbReference type="GO" id="GO:0000976">
    <property type="term" value="F:transcription cis-regulatory region binding"/>
    <property type="evidence" value="ECO:0007669"/>
    <property type="project" value="TreeGrafter"/>
</dbReference>
<dbReference type="SMR" id="A0A1H6D2D7"/>
<accession>A0A1I1PCV1</accession>
<organism evidence="4 7">
    <name type="scientific">Saccharopolyspora kobensis</name>
    <dbReference type="NCBI Taxonomy" id="146035"/>
    <lineage>
        <taxon>Bacteria</taxon>
        <taxon>Bacillati</taxon>
        <taxon>Actinomycetota</taxon>
        <taxon>Actinomycetes</taxon>
        <taxon>Pseudonocardiales</taxon>
        <taxon>Pseudonocardiaceae</taxon>
        <taxon>Saccharopolyspora</taxon>
    </lineage>
</organism>
<proteinExistence type="predicted"/>
<dbReference type="EMBL" id="FOME01000002">
    <property type="protein sequence ID" value="SFD07565.1"/>
    <property type="molecule type" value="Genomic_DNA"/>
</dbReference>
<dbReference type="PROSITE" id="PS50977">
    <property type="entry name" value="HTH_TETR_2"/>
    <property type="match status" value="1"/>
</dbReference>
<evidence type="ECO:0000313" key="4">
    <source>
        <dbReference type="EMBL" id="SEG79224.1"/>
    </source>
</evidence>
<dbReference type="PRINTS" id="PR00455">
    <property type="entry name" value="HTHTETR"/>
</dbReference>
<dbReference type="AlphaFoldDB" id="A0A1H6D2D7"/>
<dbReference type="EMBL" id="FNVB01000005">
    <property type="protein sequence ID" value="SEG79224.1"/>
    <property type="molecule type" value="Genomic_DNA"/>
</dbReference>
<feature type="DNA-binding region" description="H-T-H motif" evidence="2">
    <location>
        <begin position="37"/>
        <end position="56"/>
    </location>
</feature>
<dbReference type="RefSeq" id="WP_093349520.1">
    <property type="nucleotide sequence ID" value="NZ_FNVB01000005.1"/>
</dbReference>
<dbReference type="InterPro" id="IPR001647">
    <property type="entry name" value="HTH_TetR"/>
</dbReference>
<keyword evidence="6" id="KW-1185">Reference proteome</keyword>
<evidence type="ECO:0000313" key="7">
    <source>
        <dbReference type="Proteomes" id="UP000236729"/>
    </source>
</evidence>
<dbReference type="GO" id="GO:0003700">
    <property type="term" value="F:DNA-binding transcription factor activity"/>
    <property type="evidence" value="ECO:0007669"/>
    <property type="project" value="TreeGrafter"/>
</dbReference>
<dbReference type="SUPFAM" id="SSF48498">
    <property type="entry name" value="Tetracyclin repressor-like, C-terminal domain"/>
    <property type="match status" value="1"/>
</dbReference>
<evidence type="ECO:0000313" key="5">
    <source>
        <dbReference type="EMBL" id="SFD07565.1"/>
    </source>
</evidence>
<evidence type="ECO:0000259" key="3">
    <source>
        <dbReference type="PROSITE" id="PS50977"/>
    </source>
</evidence>
<gene>
    <name evidence="4" type="ORF">SAMN02982929_03832</name>
    <name evidence="5" type="ORF">SAMN05216506_102427</name>
</gene>
<dbReference type="Proteomes" id="UP000236729">
    <property type="component" value="Unassembled WGS sequence"/>
</dbReference>
<dbReference type="InterPro" id="IPR009057">
    <property type="entry name" value="Homeodomain-like_sf"/>
</dbReference>
<keyword evidence="1 2" id="KW-0238">DNA-binding</keyword>
<accession>A0A1H6D2D7</accession>
<dbReference type="InterPro" id="IPR050109">
    <property type="entry name" value="HTH-type_TetR-like_transc_reg"/>
</dbReference>
<sequence length="215" mass="24327">MTDQPQRRETRRRAETRRRLIAAAREVFLEHSIRDAPVELICEAAGFSRGAFYSNFETKEDLFLAVYEEEMTARIDQTREIIEKAIAPTGEDRSVHDAILRIGVACAESLVADKTWYLLLTEFRAHALRSPQLRLRAGEYLVQITESVAELMQHALDELGMQADVDTRDAVRALIAIYDAELERAVFSNTAPNMSTLFTEIFPRVAAALITPRDG</sequence>
<evidence type="ECO:0000313" key="6">
    <source>
        <dbReference type="Proteomes" id="UP000199690"/>
    </source>
</evidence>
<dbReference type="PANTHER" id="PTHR30055">
    <property type="entry name" value="HTH-TYPE TRANSCRIPTIONAL REGULATOR RUTR"/>
    <property type="match status" value="1"/>
</dbReference>
<dbReference type="Pfam" id="PF00440">
    <property type="entry name" value="TetR_N"/>
    <property type="match status" value="1"/>
</dbReference>
<dbReference type="InterPro" id="IPR036271">
    <property type="entry name" value="Tet_transcr_reg_TetR-rel_C_sf"/>
</dbReference>
<name>A0A1H6D2D7_9PSEU</name>
<dbReference type="Gene3D" id="1.10.357.10">
    <property type="entry name" value="Tetracycline Repressor, domain 2"/>
    <property type="match status" value="1"/>
</dbReference>
<dbReference type="PANTHER" id="PTHR30055:SF241">
    <property type="entry name" value="TRANSCRIPTIONAL REGULATORY PROTEIN"/>
    <property type="match status" value="1"/>
</dbReference>
<evidence type="ECO:0000256" key="2">
    <source>
        <dbReference type="PROSITE-ProRule" id="PRU00335"/>
    </source>
</evidence>